<dbReference type="Pfam" id="PF12813">
    <property type="entry name" value="XPG_I_2"/>
    <property type="match status" value="1"/>
</dbReference>
<evidence type="ECO:0000256" key="1">
    <source>
        <dbReference type="ARBA" id="ARBA00007398"/>
    </source>
</evidence>
<proteinExistence type="inferred from homology"/>
<dbReference type="PANTHER" id="PTHR15665:SF1">
    <property type="entry name" value="PROTEIN ASTEROID HOMOLOG 1"/>
    <property type="match status" value="1"/>
</dbReference>
<name>A0A7S3JXW8_9STRA</name>
<reference evidence="3" key="1">
    <citation type="submission" date="2021-01" db="EMBL/GenBank/DDBJ databases">
        <authorList>
            <person name="Corre E."/>
            <person name="Pelletier E."/>
            <person name="Niang G."/>
            <person name="Scheremetjew M."/>
            <person name="Finn R."/>
            <person name="Kale V."/>
            <person name="Holt S."/>
            <person name="Cochrane G."/>
            <person name="Meng A."/>
            <person name="Brown T."/>
            <person name="Cohen L."/>
        </authorList>
    </citation>
    <scope>NUCLEOTIDE SEQUENCE</scope>
    <source>
        <strain evidence="3">CCMP1510</strain>
    </source>
</reference>
<sequence>MGVEGLESYLKNEESPLLKDSTKAPFEEKIWNNGSNEEKVVIVDFSAFVHYIADSDVEKEIHCWLGGEYAAVARNVRKFVQKFKDVNARLVFVIGKAPNNLKDAKVETLKKRKEKRFSKHEGIVNFIDKTAESKKVLDISELEDFRDKEEWPKKFMFMQNKHGAILETLLEEESKTVELIFSNEEDDPGVAYEAMKRNCFILTNDTDMLCYKYDGPIQGIIFFNGIDKTFSQGIKFEFTSPEKVAKCLGIGEWSLPAFGTLLGNDYSSNHLSNIVYERAIEKLSQEACGKSNSERRRIKIRALTDWIKECDKFDNVDKKVDALLQKVFGNSEEEIEKAKYDINKYCPKKAYIVTVPNFSDKDDSADNSDEAAFYISPAASRIQAASRIIGEIYRDKYVGTKGVLWGHLEWLVKKWMYCIVHGRNSATGHFYEWCYECENIYEWCYECKNAQEKKKSLSLHEESIKPSPVTLIEILPTLDELKKKADNERESLILTFFEKLLESIGTKTIEHDEVKKSIEEARIEEAPNVKVPSTSSITIPLVALRWWICTAANRKERGPLARPLDEWEVKVIIMATIQRTLESYFKLDLEKPDFDDANHTELNGGFINAFNLLHEWSAILSCIHELSMFLMTKPPVSASLFDGSLLFNLYVQAKKKRRISLSIQDATGYVNFD</sequence>
<dbReference type="InterPro" id="IPR026832">
    <property type="entry name" value="Asteroid"/>
</dbReference>
<dbReference type="PANTHER" id="PTHR15665">
    <property type="entry name" value="ASTEROID PROTEIN"/>
    <property type="match status" value="1"/>
</dbReference>
<evidence type="ECO:0000313" key="3">
    <source>
        <dbReference type="EMBL" id="CAE0366384.1"/>
    </source>
</evidence>
<dbReference type="AlphaFoldDB" id="A0A7S3JXW8"/>
<comment type="similarity">
    <text evidence="1">Belongs to the asteroid family.</text>
</comment>
<dbReference type="InterPro" id="IPR029060">
    <property type="entry name" value="PIN-like_dom_sf"/>
</dbReference>
<organism evidence="3">
    <name type="scientific">Aureoumbra lagunensis</name>
    <dbReference type="NCBI Taxonomy" id="44058"/>
    <lineage>
        <taxon>Eukaryota</taxon>
        <taxon>Sar</taxon>
        <taxon>Stramenopiles</taxon>
        <taxon>Ochrophyta</taxon>
        <taxon>Pelagophyceae</taxon>
        <taxon>Pelagomonadales</taxon>
        <taxon>Aureoumbra</taxon>
    </lineage>
</organism>
<dbReference type="Gene3D" id="3.40.50.1010">
    <property type="entry name" value="5'-nuclease"/>
    <property type="match status" value="1"/>
</dbReference>
<protein>
    <recommendedName>
        <fullName evidence="2">Asteroid domain-containing protein</fullName>
    </recommendedName>
</protein>
<accession>A0A7S3JXW8</accession>
<evidence type="ECO:0000259" key="2">
    <source>
        <dbReference type="Pfam" id="PF12813"/>
    </source>
</evidence>
<feature type="domain" description="Asteroid" evidence="2">
    <location>
        <begin position="165"/>
        <end position="286"/>
    </location>
</feature>
<gene>
    <name evidence="3" type="ORF">ALAG00032_LOCUS7128</name>
</gene>
<dbReference type="SUPFAM" id="SSF88723">
    <property type="entry name" value="PIN domain-like"/>
    <property type="match status" value="1"/>
</dbReference>
<dbReference type="InterPro" id="IPR039436">
    <property type="entry name" value="Asteroid_dom"/>
</dbReference>
<dbReference type="EMBL" id="HBIJ01010366">
    <property type="protein sequence ID" value="CAE0366384.1"/>
    <property type="molecule type" value="Transcribed_RNA"/>
</dbReference>